<dbReference type="Proteomes" id="UP001057452">
    <property type="component" value="Chromosome 16"/>
</dbReference>
<dbReference type="EMBL" id="CM043800">
    <property type="protein sequence ID" value="KAI4811059.1"/>
    <property type="molecule type" value="Genomic_DNA"/>
</dbReference>
<sequence>MVWNIPSDSGLVPPGDRHRWKVETTYDEDGKNVCIFTAALDPRFRKLKFLSTDDILKITQEDRSQSVLDTLLGSDEEEEMEDDDPAHDQREDAVRNE</sequence>
<comment type="caution">
    <text evidence="1">The sequence shown here is derived from an EMBL/GenBank/DDBJ whole genome shotgun (WGS) entry which is preliminary data.</text>
</comment>
<accession>A0ACB9WCF0</accession>
<reference evidence="1" key="1">
    <citation type="submission" date="2022-05" db="EMBL/GenBank/DDBJ databases">
        <title>Chromosome-level genome of Chaenocephalus aceratus.</title>
        <authorList>
            <person name="Park H."/>
        </authorList>
    </citation>
    <scope>NUCLEOTIDE SEQUENCE</scope>
    <source>
        <strain evidence="1">KU_202001</strain>
    </source>
</reference>
<organism evidence="1 2">
    <name type="scientific">Chaenocephalus aceratus</name>
    <name type="common">Blackfin icefish</name>
    <name type="synonym">Chaenichthys aceratus</name>
    <dbReference type="NCBI Taxonomy" id="36190"/>
    <lineage>
        <taxon>Eukaryota</taxon>
        <taxon>Metazoa</taxon>
        <taxon>Chordata</taxon>
        <taxon>Craniata</taxon>
        <taxon>Vertebrata</taxon>
        <taxon>Euteleostomi</taxon>
        <taxon>Actinopterygii</taxon>
        <taxon>Neopterygii</taxon>
        <taxon>Teleostei</taxon>
        <taxon>Neoteleostei</taxon>
        <taxon>Acanthomorphata</taxon>
        <taxon>Eupercaria</taxon>
        <taxon>Perciformes</taxon>
        <taxon>Notothenioidei</taxon>
        <taxon>Channichthyidae</taxon>
        <taxon>Chaenocephalus</taxon>
    </lineage>
</organism>
<evidence type="ECO:0000313" key="2">
    <source>
        <dbReference type="Proteomes" id="UP001057452"/>
    </source>
</evidence>
<feature type="non-terminal residue" evidence="1">
    <location>
        <position position="97"/>
    </location>
</feature>
<evidence type="ECO:0000313" key="1">
    <source>
        <dbReference type="EMBL" id="KAI4811059.1"/>
    </source>
</evidence>
<keyword evidence="2" id="KW-1185">Reference proteome</keyword>
<gene>
    <name evidence="1" type="ORF">KUCAC02_013982</name>
</gene>
<name>A0ACB9WCF0_CHAAC</name>
<protein>
    <submittedName>
        <fullName evidence="1">Uncharacterized protein</fullName>
    </submittedName>
</protein>
<proteinExistence type="predicted"/>